<feature type="domain" description="Protein MGARP N-terminal" evidence="3">
    <location>
        <begin position="1"/>
        <end position="191"/>
    </location>
</feature>
<keyword evidence="2" id="KW-0472">Membrane</keyword>
<protein>
    <submittedName>
        <fullName evidence="5">Protein MGARP</fullName>
    </submittedName>
</protein>
<feature type="compositionally biased region" description="Low complexity" evidence="1">
    <location>
        <begin position="235"/>
        <end position="246"/>
    </location>
</feature>
<name>A0A9B0WYV0_CHRAS</name>
<dbReference type="InterPro" id="IPR032773">
    <property type="entry name" value="MGARP_N"/>
</dbReference>
<dbReference type="RefSeq" id="XP_006872297.1">
    <property type="nucleotide sequence ID" value="XM_006872235.1"/>
</dbReference>
<dbReference type="GO" id="GO:0005741">
    <property type="term" value="C:mitochondrial outer membrane"/>
    <property type="evidence" value="ECO:0007669"/>
    <property type="project" value="TreeGrafter"/>
</dbReference>
<feature type="region of interest" description="Disordered" evidence="1">
    <location>
        <begin position="75"/>
        <end position="109"/>
    </location>
</feature>
<evidence type="ECO:0000313" key="4">
    <source>
        <dbReference type="Proteomes" id="UP000504623"/>
    </source>
</evidence>
<dbReference type="PANTHER" id="PTHR22910:SF6">
    <property type="entry name" value="PROTEIN MGARP"/>
    <property type="match status" value="1"/>
</dbReference>
<keyword evidence="2" id="KW-0812">Transmembrane</keyword>
<evidence type="ECO:0000313" key="5">
    <source>
        <dbReference type="RefSeq" id="XP_006872297.1"/>
    </source>
</evidence>
<gene>
    <name evidence="5" type="primary">MGARP</name>
</gene>
<dbReference type="AlphaFoldDB" id="A0A9B0WYV0"/>
<keyword evidence="2" id="KW-1133">Transmembrane helix</keyword>
<feature type="compositionally biased region" description="Low complexity" evidence="1">
    <location>
        <begin position="191"/>
        <end position="201"/>
    </location>
</feature>
<evidence type="ECO:0000256" key="1">
    <source>
        <dbReference type="SAM" id="MobiDB-lite"/>
    </source>
</evidence>
<sequence>MYLRRVISKTLALSLRVPQSPATFRKEASLRQMSSSKFPGSSGSKMLYFLVVGVTVSAGGYYAYKTVRSKQSKYTDRMTNFKEKNKPKQQPLQGEEENPMEAEKASSEASKVSVLEAEVVGGEEISGYTDAVIVGNPVCPESVGTALMEMAAVGADIGPEGTDGPTGETTKVNANTSPGITKASPYEAVVSNDNSNDNSNNKDITKKESSDEHAELEKEISTAESGSFVEDILQEEPSVGSEGVSS</sequence>
<dbReference type="OrthoDB" id="9950323at2759"/>
<evidence type="ECO:0000256" key="2">
    <source>
        <dbReference type="SAM" id="Phobius"/>
    </source>
</evidence>
<feature type="region of interest" description="Disordered" evidence="1">
    <location>
        <begin position="157"/>
        <end position="246"/>
    </location>
</feature>
<feature type="compositionally biased region" description="Basic and acidic residues" evidence="1">
    <location>
        <begin position="75"/>
        <end position="86"/>
    </location>
</feature>
<dbReference type="GO" id="GO:1904115">
    <property type="term" value="C:axon cytoplasm"/>
    <property type="evidence" value="ECO:0007669"/>
    <property type="project" value="GOC"/>
</dbReference>
<keyword evidence="4" id="KW-1185">Reference proteome</keyword>
<accession>A0A9B0WYV0</accession>
<feature type="compositionally biased region" description="Low complexity" evidence="1">
    <location>
        <begin position="158"/>
        <end position="170"/>
    </location>
</feature>
<dbReference type="Proteomes" id="UP000504623">
    <property type="component" value="Unplaced"/>
</dbReference>
<evidence type="ECO:0000259" key="3">
    <source>
        <dbReference type="Pfam" id="PF14962"/>
    </source>
</evidence>
<dbReference type="GO" id="GO:0008089">
    <property type="term" value="P:anterograde axonal transport"/>
    <property type="evidence" value="ECO:0007669"/>
    <property type="project" value="InterPro"/>
</dbReference>
<reference evidence="5" key="1">
    <citation type="submission" date="2025-08" db="UniProtKB">
        <authorList>
            <consortium name="RefSeq"/>
        </authorList>
    </citation>
    <scope>IDENTIFICATION</scope>
    <source>
        <tissue evidence="5">Spleen</tissue>
    </source>
</reference>
<organism evidence="4 5">
    <name type="scientific">Chrysochloris asiatica</name>
    <name type="common">Cape golden mole</name>
    <dbReference type="NCBI Taxonomy" id="185453"/>
    <lineage>
        <taxon>Eukaryota</taxon>
        <taxon>Metazoa</taxon>
        <taxon>Chordata</taxon>
        <taxon>Craniata</taxon>
        <taxon>Vertebrata</taxon>
        <taxon>Euteleostomi</taxon>
        <taxon>Mammalia</taxon>
        <taxon>Eutheria</taxon>
        <taxon>Afrotheria</taxon>
        <taxon>Chrysochloridae</taxon>
        <taxon>Chrysochlorinae</taxon>
        <taxon>Chrysochloris</taxon>
    </lineage>
</organism>
<dbReference type="InterPro" id="IPR026093">
    <property type="entry name" value="MGARP"/>
</dbReference>
<dbReference type="PANTHER" id="PTHR22910">
    <property type="entry name" value="PROTEIN MGARP"/>
    <property type="match status" value="1"/>
</dbReference>
<dbReference type="Pfam" id="PF14962">
    <property type="entry name" value="AIF-MLS"/>
    <property type="match status" value="1"/>
</dbReference>
<dbReference type="GeneID" id="102815267"/>
<feature type="compositionally biased region" description="Basic and acidic residues" evidence="1">
    <location>
        <begin position="203"/>
        <end position="221"/>
    </location>
</feature>
<dbReference type="CTD" id="84709"/>
<feature type="transmembrane region" description="Helical" evidence="2">
    <location>
        <begin position="46"/>
        <end position="64"/>
    </location>
</feature>
<proteinExistence type="predicted"/>